<dbReference type="Proteomes" id="UP000886653">
    <property type="component" value="Unassembled WGS sequence"/>
</dbReference>
<dbReference type="EMBL" id="MU167452">
    <property type="protein sequence ID" value="KAG0140342.1"/>
    <property type="molecule type" value="Genomic_DNA"/>
</dbReference>
<protein>
    <submittedName>
        <fullName evidence="2">Uncharacterized protein</fullName>
    </submittedName>
</protein>
<accession>A0A9P6N9S7</accession>
<feature type="non-terminal residue" evidence="2">
    <location>
        <position position="124"/>
    </location>
</feature>
<sequence>MSGKCGCSACIAKYGCQSKGPNLTRKTIAKHQKEDSKRSNARHPKEDNIGINQAPSAKVSAEPITEPALSELDKQFMSTTLQHNQPTTLFGRKKTTEQTPSTDGSWLFLSVALITYLHVVAGVG</sequence>
<reference evidence="2" key="1">
    <citation type="submission" date="2013-11" db="EMBL/GenBank/DDBJ databases">
        <title>Genome sequence of the fusiform rust pathogen reveals effectors for host alternation and coevolution with pine.</title>
        <authorList>
            <consortium name="DOE Joint Genome Institute"/>
            <person name="Smith K."/>
            <person name="Pendleton A."/>
            <person name="Kubisiak T."/>
            <person name="Anderson C."/>
            <person name="Salamov A."/>
            <person name="Aerts A."/>
            <person name="Riley R."/>
            <person name="Clum A."/>
            <person name="Lindquist E."/>
            <person name="Ence D."/>
            <person name="Campbell M."/>
            <person name="Kronenberg Z."/>
            <person name="Feau N."/>
            <person name="Dhillon B."/>
            <person name="Hamelin R."/>
            <person name="Burleigh J."/>
            <person name="Smith J."/>
            <person name="Yandell M."/>
            <person name="Nelson C."/>
            <person name="Grigoriev I."/>
            <person name="Davis J."/>
        </authorList>
    </citation>
    <scope>NUCLEOTIDE SEQUENCE</scope>
    <source>
        <strain evidence="2">G11</strain>
    </source>
</reference>
<keyword evidence="3" id="KW-1185">Reference proteome</keyword>
<comment type="caution">
    <text evidence="2">The sequence shown here is derived from an EMBL/GenBank/DDBJ whole genome shotgun (WGS) entry which is preliminary data.</text>
</comment>
<evidence type="ECO:0000313" key="3">
    <source>
        <dbReference type="Proteomes" id="UP000886653"/>
    </source>
</evidence>
<organism evidence="2 3">
    <name type="scientific">Cronartium quercuum f. sp. fusiforme G11</name>
    <dbReference type="NCBI Taxonomy" id="708437"/>
    <lineage>
        <taxon>Eukaryota</taxon>
        <taxon>Fungi</taxon>
        <taxon>Dikarya</taxon>
        <taxon>Basidiomycota</taxon>
        <taxon>Pucciniomycotina</taxon>
        <taxon>Pucciniomycetes</taxon>
        <taxon>Pucciniales</taxon>
        <taxon>Coleosporiaceae</taxon>
        <taxon>Cronartium</taxon>
    </lineage>
</organism>
<name>A0A9P6N9S7_9BASI</name>
<dbReference type="OrthoDB" id="10598632at2759"/>
<proteinExistence type="predicted"/>
<feature type="region of interest" description="Disordered" evidence="1">
    <location>
        <begin position="28"/>
        <end position="63"/>
    </location>
</feature>
<feature type="compositionally biased region" description="Basic and acidic residues" evidence="1">
    <location>
        <begin position="31"/>
        <end position="48"/>
    </location>
</feature>
<evidence type="ECO:0000313" key="2">
    <source>
        <dbReference type="EMBL" id="KAG0140342.1"/>
    </source>
</evidence>
<dbReference type="AlphaFoldDB" id="A0A9P6N9S7"/>
<gene>
    <name evidence="2" type="ORF">CROQUDRAFT_718684</name>
</gene>
<evidence type="ECO:0000256" key="1">
    <source>
        <dbReference type="SAM" id="MobiDB-lite"/>
    </source>
</evidence>